<dbReference type="InterPro" id="IPR000210">
    <property type="entry name" value="BTB/POZ_dom"/>
</dbReference>
<dbReference type="SUPFAM" id="SSF54695">
    <property type="entry name" value="POZ domain"/>
    <property type="match status" value="1"/>
</dbReference>
<reference evidence="3" key="1">
    <citation type="submission" date="2025-05" db="UniProtKB">
        <authorList>
            <consortium name="EnsemblMetazoa"/>
        </authorList>
    </citation>
    <scope>IDENTIFICATION</scope>
</reference>
<dbReference type="Proteomes" id="UP001652700">
    <property type="component" value="Unplaced"/>
</dbReference>
<proteinExistence type="predicted"/>
<keyword evidence="4" id="KW-1185">Reference proteome</keyword>
<dbReference type="EnsemblMetazoa" id="XM_050653901.1">
    <property type="protein sequence ID" value="XP_050509858.1"/>
    <property type="gene ID" value="LOC126886829"/>
</dbReference>
<feature type="domain" description="BTB" evidence="2">
    <location>
        <begin position="26"/>
        <end position="91"/>
    </location>
</feature>
<evidence type="ECO:0000313" key="3">
    <source>
        <dbReference type="EnsemblMetazoa" id="XP_050509858.1"/>
    </source>
</evidence>
<evidence type="ECO:0000256" key="1">
    <source>
        <dbReference type="SAM" id="MobiDB-lite"/>
    </source>
</evidence>
<feature type="region of interest" description="Disordered" evidence="1">
    <location>
        <begin position="395"/>
        <end position="455"/>
    </location>
</feature>
<dbReference type="GeneID" id="126886829"/>
<evidence type="ECO:0000313" key="4">
    <source>
        <dbReference type="Proteomes" id="UP001652700"/>
    </source>
</evidence>
<dbReference type="RefSeq" id="XP_050509858.1">
    <property type="nucleotide sequence ID" value="XM_050653901.1"/>
</dbReference>
<dbReference type="Gene3D" id="3.30.710.10">
    <property type="entry name" value="Potassium Channel Kv1.1, Chain A"/>
    <property type="match status" value="1"/>
</dbReference>
<feature type="compositionally biased region" description="Polar residues" evidence="1">
    <location>
        <begin position="301"/>
        <end position="326"/>
    </location>
</feature>
<feature type="compositionally biased region" description="Polar residues" evidence="1">
    <location>
        <begin position="412"/>
        <end position="437"/>
    </location>
</feature>
<dbReference type="InterPro" id="IPR011333">
    <property type="entry name" value="SKP1/BTB/POZ_sf"/>
</dbReference>
<feature type="region of interest" description="Disordered" evidence="1">
    <location>
        <begin position="139"/>
        <end position="169"/>
    </location>
</feature>
<accession>A0ABM5KIC5</accession>
<name>A0ABM5KIC5_DIAVI</name>
<feature type="region of interest" description="Disordered" evidence="1">
    <location>
        <begin position="284"/>
        <end position="344"/>
    </location>
</feature>
<feature type="region of interest" description="Disordered" evidence="1">
    <location>
        <begin position="358"/>
        <end position="381"/>
    </location>
</feature>
<evidence type="ECO:0000259" key="2">
    <source>
        <dbReference type="PROSITE" id="PS50097"/>
    </source>
</evidence>
<dbReference type="Pfam" id="PF00651">
    <property type="entry name" value="BTB"/>
    <property type="match status" value="1"/>
</dbReference>
<feature type="region of interest" description="Disordered" evidence="1">
    <location>
        <begin position="468"/>
        <end position="510"/>
    </location>
</feature>
<feature type="compositionally biased region" description="Polar residues" evidence="1">
    <location>
        <begin position="468"/>
        <end position="477"/>
    </location>
</feature>
<organism evidence="3 4">
    <name type="scientific">Diabrotica virgifera virgifera</name>
    <name type="common">western corn rootworm</name>
    <dbReference type="NCBI Taxonomy" id="50390"/>
    <lineage>
        <taxon>Eukaryota</taxon>
        <taxon>Metazoa</taxon>
        <taxon>Ecdysozoa</taxon>
        <taxon>Arthropoda</taxon>
        <taxon>Hexapoda</taxon>
        <taxon>Insecta</taxon>
        <taxon>Pterygota</taxon>
        <taxon>Neoptera</taxon>
        <taxon>Endopterygota</taxon>
        <taxon>Coleoptera</taxon>
        <taxon>Polyphaga</taxon>
        <taxon>Cucujiformia</taxon>
        <taxon>Chrysomeloidea</taxon>
        <taxon>Chrysomelidae</taxon>
        <taxon>Galerucinae</taxon>
        <taxon>Diabroticina</taxon>
        <taxon>Diabroticites</taxon>
        <taxon>Diabrotica</taxon>
    </lineage>
</organism>
<sequence>MPRISSEGKITRKEKLYNMYLNREMVDTEIILKDGQISAHSLVLAAASPMLYGMLEPQIADLKTVALRQYSKLIMRYILEYLYKGDFLCPKDEETEFKAAAEFLQLEGLHSNRQKQTVKQEPSTSQKVETVTLQEPIVIADDSDSSNIEPNQKDTHPRKKIKLNSTASRCSARPRRRFVISDSSSSDEELEDSLDFLIREAKQRSATRDKNERDNSFKEQSKKLMNIIRSQKNKMNTIPESTADSSLVLLESPPSIIEIYEESVPVQQEDLGSSETLMIHTDATQNSPNVEPSQRPCRNEQPLQQEDLGSNETHMIQTDATENSPNVEPPQRPCRNEEPVQQEDLGSSETLMIHTDATQNSPNVEPSQRPCRNEEPVQQEDLGSSETLMIHTDATQNSPNVEPSQRPCRNEQPLQQEDLGSNETHMIQTDATENSPNVEPPQRPCRNEEPVQQEDLGSSETLMIHTDATQNSPNVEPSQRPCRNEQPEAETIPPNIEEETRPPKRGFWRTRHNSKKFGRNFCAICYKSRRGIKRHIKLNHRHLTRKPYFRCSRCLRNFYYESVYEYHKENGCNRE</sequence>
<dbReference type="PROSITE" id="PS50097">
    <property type="entry name" value="BTB"/>
    <property type="match status" value="1"/>
</dbReference>
<protein>
    <recommendedName>
        <fullName evidence="2">BTB domain-containing protein</fullName>
    </recommendedName>
</protein>
<dbReference type="SMART" id="SM00225">
    <property type="entry name" value="BTB"/>
    <property type="match status" value="1"/>
</dbReference>